<accession>A0A1G9E2D1</accession>
<name>A0A1G9E2D1_9LACT</name>
<dbReference type="Pfam" id="PF04014">
    <property type="entry name" value="MazE_antitoxin"/>
    <property type="match status" value="1"/>
</dbReference>
<keyword evidence="3" id="KW-1185">Reference proteome</keyword>
<evidence type="ECO:0000313" key="2">
    <source>
        <dbReference type="EMBL" id="SDK70253.1"/>
    </source>
</evidence>
<gene>
    <name evidence="2" type="ORF">SAMN04488098_10537</name>
</gene>
<dbReference type="InterPro" id="IPR037914">
    <property type="entry name" value="SpoVT-AbrB_sf"/>
</dbReference>
<dbReference type="NCBIfam" id="TIGR02609">
    <property type="entry name" value="doc_partner"/>
    <property type="match status" value="1"/>
</dbReference>
<reference evidence="3" key="1">
    <citation type="submission" date="2016-10" db="EMBL/GenBank/DDBJ databases">
        <authorList>
            <person name="Varghese N."/>
            <person name="Submissions S."/>
        </authorList>
    </citation>
    <scope>NUCLEOTIDE SEQUENCE [LARGE SCALE GENOMIC DNA]</scope>
    <source>
        <strain evidence="3">DSM 19181</strain>
    </source>
</reference>
<feature type="domain" description="SpoVT-AbrB" evidence="1">
    <location>
        <begin position="16"/>
        <end position="58"/>
    </location>
</feature>
<organism evidence="2 3">
    <name type="scientific">Alkalibacterium thalassium</name>
    <dbReference type="NCBI Taxonomy" id="426701"/>
    <lineage>
        <taxon>Bacteria</taxon>
        <taxon>Bacillati</taxon>
        <taxon>Bacillota</taxon>
        <taxon>Bacilli</taxon>
        <taxon>Lactobacillales</taxon>
        <taxon>Carnobacteriaceae</taxon>
        <taxon>Alkalibacterium</taxon>
    </lineage>
</organism>
<evidence type="ECO:0000259" key="1">
    <source>
        <dbReference type="Pfam" id="PF04014"/>
    </source>
</evidence>
<sequence length="84" mass="9501">MIYNDGVTNAGSYKLRKSGNSDITTVPKEVKDALELETGDKIEYIVDTKGTVTMRKKVEKHDIDSLIEESVAQYHELLEELVEK</sequence>
<dbReference type="EMBL" id="FNFK01000053">
    <property type="protein sequence ID" value="SDK70253.1"/>
    <property type="molecule type" value="Genomic_DNA"/>
</dbReference>
<evidence type="ECO:0000313" key="3">
    <source>
        <dbReference type="Proteomes" id="UP000199433"/>
    </source>
</evidence>
<dbReference type="Proteomes" id="UP000199433">
    <property type="component" value="Unassembled WGS sequence"/>
</dbReference>
<dbReference type="AlphaFoldDB" id="A0A1G9E2D1"/>
<dbReference type="RefSeq" id="WP_170230967.1">
    <property type="nucleotide sequence ID" value="NZ_FNFK01000053.1"/>
</dbReference>
<dbReference type="Gene3D" id="2.10.260.10">
    <property type="match status" value="1"/>
</dbReference>
<proteinExistence type="predicted"/>
<dbReference type="InterPro" id="IPR013432">
    <property type="entry name" value="Doc_partner"/>
</dbReference>
<dbReference type="SUPFAM" id="SSF89447">
    <property type="entry name" value="AbrB/MazE/MraZ-like"/>
    <property type="match status" value="1"/>
</dbReference>
<protein>
    <submittedName>
        <fullName evidence="2">Putative addiction module antidote</fullName>
    </submittedName>
</protein>
<dbReference type="STRING" id="426701.SAMN04488098_10537"/>
<dbReference type="InterPro" id="IPR007159">
    <property type="entry name" value="SpoVT-AbrB_dom"/>
</dbReference>
<dbReference type="GO" id="GO:0003677">
    <property type="term" value="F:DNA binding"/>
    <property type="evidence" value="ECO:0007669"/>
    <property type="project" value="InterPro"/>
</dbReference>